<name>A0A9P0PCS7_ACAOB</name>
<dbReference type="AlphaFoldDB" id="A0A9P0PCS7"/>
<reference evidence="1" key="1">
    <citation type="submission" date="2022-03" db="EMBL/GenBank/DDBJ databases">
        <authorList>
            <person name="Sayadi A."/>
        </authorList>
    </citation>
    <scope>NUCLEOTIDE SEQUENCE</scope>
</reference>
<comment type="caution">
    <text evidence="1">The sequence shown here is derived from an EMBL/GenBank/DDBJ whole genome shotgun (WGS) entry which is preliminary data.</text>
</comment>
<evidence type="ECO:0000313" key="2">
    <source>
        <dbReference type="Proteomes" id="UP001152888"/>
    </source>
</evidence>
<organism evidence="1 2">
    <name type="scientific">Acanthoscelides obtectus</name>
    <name type="common">Bean weevil</name>
    <name type="synonym">Bruchus obtectus</name>
    <dbReference type="NCBI Taxonomy" id="200917"/>
    <lineage>
        <taxon>Eukaryota</taxon>
        <taxon>Metazoa</taxon>
        <taxon>Ecdysozoa</taxon>
        <taxon>Arthropoda</taxon>
        <taxon>Hexapoda</taxon>
        <taxon>Insecta</taxon>
        <taxon>Pterygota</taxon>
        <taxon>Neoptera</taxon>
        <taxon>Endopterygota</taxon>
        <taxon>Coleoptera</taxon>
        <taxon>Polyphaga</taxon>
        <taxon>Cucujiformia</taxon>
        <taxon>Chrysomeloidea</taxon>
        <taxon>Chrysomelidae</taxon>
        <taxon>Bruchinae</taxon>
        <taxon>Bruchini</taxon>
        <taxon>Acanthoscelides</taxon>
    </lineage>
</organism>
<accession>A0A9P0PCS7</accession>
<dbReference type="Proteomes" id="UP001152888">
    <property type="component" value="Unassembled WGS sequence"/>
</dbReference>
<proteinExistence type="predicted"/>
<protein>
    <submittedName>
        <fullName evidence="1">Uncharacterized protein</fullName>
    </submittedName>
</protein>
<sequence>MTLFRQERRSLLVFFSPVHRQILACHSELLHVKCCHQQRCGLDWSYTKRGEYLSNQLDSG</sequence>
<keyword evidence="2" id="KW-1185">Reference proteome</keyword>
<evidence type="ECO:0000313" key="1">
    <source>
        <dbReference type="EMBL" id="CAH1980983.1"/>
    </source>
</evidence>
<gene>
    <name evidence="1" type="ORF">ACAOBT_LOCUS14270</name>
</gene>
<dbReference type="EMBL" id="CAKOFQ010006903">
    <property type="protein sequence ID" value="CAH1980983.1"/>
    <property type="molecule type" value="Genomic_DNA"/>
</dbReference>